<evidence type="ECO:0000256" key="1">
    <source>
        <dbReference type="SAM" id="Phobius"/>
    </source>
</evidence>
<gene>
    <name evidence="2" type="ORF">BOX15_Mlig011901g3</name>
</gene>
<keyword evidence="1" id="KW-0472">Membrane</keyword>
<dbReference type="EMBL" id="NIVC01000892">
    <property type="protein sequence ID" value="PAA75284.1"/>
    <property type="molecule type" value="Genomic_DNA"/>
</dbReference>
<dbReference type="AlphaFoldDB" id="A0A267FPW9"/>
<dbReference type="Proteomes" id="UP000215902">
    <property type="component" value="Unassembled WGS sequence"/>
</dbReference>
<evidence type="ECO:0000313" key="2">
    <source>
        <dbReference type="EMBL" id="PAA75284.1"/>
    </source>
</evidence>
<feature type="non-terminal residue" evidence="2">
    <location>
        <position position="1"/>
    </location>
</feature>
<evidence type="ECO:0000313" key="3">
    <source>
        <dbReference type="Proteomes" id="UP000215902"/>
    </source>
</evidence>
<sequence length="142" mass="15106">DSERLKSSSRILKTIMPVKVSMYTLVGAVFVLTIVPCSAIDCYFYMHYGVDARGTTTPVQCASSITSCARTVGSVLTYNPSWKVNYTVTTAVGGCGICQASPGVDCRNCTTNLCNGAEPRISLSRWMLLAASAVATAAFMLP</sequence>
<protein>
    <submittedName>
        <fullName evidence="2">Uncharacterized protein</fullName>
    </submittedName>
</protein>
<comment type="caution">
    <text evidence="2">The sequence shown here is derived from an EMBL/GenBank/DDBJ whole genome shotgun (WGS) entry which is preliminary data.</text>
</comment>
<keyword evidence="3" id="KW-1185">Reference proteome</keyword>
<keyword evidence="1" id="KW-1133">Transmembrane helix</keyword>
<organism evidence="2 3">
    <name type="scientific">Macrostomum lignano</name>
    <dbReference type="NCBI Taxonomy" id="282301"/>
    <lineage>
        <taxon>Eukaryota</taxon>
        <taxon>Metazoa</taxon>
        <taxon>Spiralia</taxon>
        <taxon>Lophotrochozoa</taxon>
        <taxon>Platyhelminthes</taxon>
        <taxon>Rhabditophora</taxon>
        <taxon>Macrostomorpha</taxon>
        <taxon>Macrostomida</taxon>
        <taxon>Macrostomidae</taxon>
        <taxon>Macrostomum</taxon>
    </lineage>
</organism>
<feature type="transmembrane region" description="Helical" evidence="1">
    <location>
        <begin position="20"/>
        <end position="46"/>
    </location>
</feature>
<keyword evidence="1" id="KW-0812">Transmembrane</keyword>
<proteinExistence type="predicted"/>
<name>A0A267FPW9_9PLAT</name>
<reference evidence="2 3" key="1">
    <citation type="submission" date="2017-06" db="EMBL/GenBank/DDBJ databases">
        <title>A platform for efficient transgenesis in Macrostomum lignano, a flatworm model organism for stem cell research.</title>
        <authorList>
            <person name="Berezikov E."/>
        </authorList>
    </citation>
    <scope>NUCLEOTIDE SEQUENCE [LARGE SCALE GENOMIC DNA]</scope>
    <source>
        <strain evidence="2">DV1</strain>
        <tissue evidence="2">Whole organism</tissue>
    </source>
</reference>
<accession>A0A267FPW9</accession>